<dbReference type="InterPro" id="IPR011335">
    <property type="entry name" value="Restrct_endonuc-II-like"/>
</dbReference>
<proteinExistence type="inferred from homology"/>
<dbReference type="EMBL" id="QRHL01000002">
    <property type="protein sequence ID" value="RHF74182.1"/>
    <property type="molecule type" value="Genomic_DNA"/>
</dbReference>
<accession>A0A414Q0M2</accession>
<gene>
    <name evidence="3" type="ORF">DW663_01580</name>
</gene>
<comment type="similarity">
    <text evidence="1 2">Belongs to the UPF0102 family.</text>
</comment>
<dbReference type="InterPro" id="IPR011856">
    <property type="entry name" value="tRNA_endonuc-like_dom_sf"/>
</dbReference>
<dbReference type="CDD" id="cd20736">
    <property type="entry name" value="PoNe_Nuclease"/>
    <property type="match status" value="1"/>
</dbReference>
<dbReference type="HAMAP" id="MF_00048">
    <property type="entry name" value="UPF0102"/>
    <property type="match status" value="1"/>
</dbReference>
<evidence type="ECO:0000313" key="3">
    <source>
        <dbReference type="EMBL" id="RHF74182.1"/>
    </source>
</evidence>
<reference evidence="3 4" key="1">
    <citation type="submission" date="2018-08" db="EMBL/GenBank/DDBJ databases">
        <title>A genome reference for cultivated species of the human gut microbiota.</title>
        <authorList>
            <person name="Zou Y."/>
            <person name="Xue W."/>
            <person name="Luo G."/>
        </authorList>
    </citation>
    <scope>NUCLEOTIDE SEQUENCE [LARGE SCALE GENOMIC DNA]</scope>
    <source>
        <strain evidence="3 4">AM25-1</strain>
    </source>
</reference>
<dbReference type="NCBIfam" id="NF009150">
    <property type="entry name" value="PRK12497.1-3"/>
    <property type="match status" value="1"/>
</dbReference>
<dbReference type="RefSeq" id="WP_118125989.1">
    <property type="nucleotide sequence ID" value="NZ_CAEUHP010000001.1"/>
</dbReference>
<dbReference type="SUPFAM" id="SSF52980">
    <property type="entry name" value="Restriction endonuclease-like"/>
    <property type="match status" value="1"/>
</dbReference>
<dbReference type="PANTHER" id="PTHR34039:SF1">
    <property type="entry name" value="UPF0102 PROTEIN YRAN"/>
    <property type="match status" value="1"/>
</dbReference>
<dbReference type="AlphaFoldDB" id="A0A414Q0M2"/>
<name>A0A414Q0M2_FUSMR</name>
<comment type="caution">
    <text evidence="3">The sequence shown here is derived from an EMBL/GenBank/DDBJ whole genome shotgun (WGS) entry which is preliminary data.</text>
</comment>
<dbReference type="NCBIfam" id="TIGR00252">
    <property type="entry name" value="YraN family protein"/>
    <property type="match status" value="1"/>
</dbReference>
<dbReference type="Gene3D" id="3.40.1350.10">
    <property type="match status" value="1"/>
</dbReference>
<dbReference type="GO" id="GO:0003676">
    <property type="term" value="F:nucleic acid binding"/>
    <property type="evidence" value="ECO:0007669"/>
    <property type="project" value="InterPro"/>
</dbReference>
<dbReference type="PANTHER" id="PTHR34039">
    <property type="entry name" value="UPF0102 PROTEIN YRAN"/>
    <property type="match status" value="1"/>
</dbReference>
<dbReference type="InterPro" id="IPR003509">
    <property type="entry name" value="UPF0102_YraN-like"/>
</dbReference>
<evidence type="ECO:0000256" key="1">
    <source>
        <dbReference type="ARBA" id="ARBA00006738"/>
    </source>
</evidence>
<sequence>MKNNREIGDKYEEKAVKLLISRGYKILERNYRVKAGEIDIIAKFEDTIVFIEVKYRKTLKYGYGLEAVDYRKIRRIYNAAKVYLTLNKKLSSKIRFDCISFLGEKISWTKNLTWGDEIGF</sequence>
<dbReference type="Proteomes" id="UP000284676">
    <property type="component" value="Unassembled WGS sequence"/>
</dbReference>
<evidence type="ECO:0000313" key="4">
    <source>
        <dbReference type="Proteomes" id="UP000284676"/>
    </source>
</evidence>
<protein>
    <recommendedName>
        <fullName evidence="2">UPF0102 protein DW663_01580</fullName>
    </recommendedName>
</protein>
<evidence type="ECO:0000256" key="2">
    <source>
        <dbReference type="HAMAP-Rule" id="MF_00048"/>
    </source>
</evidence>
<dbReference type="Pfam" id="PF02021">
    <property type="entry name" value="UPF0102"/>
    <property type="match status" value="1"/>
</dbReference>
<organism evidence="3 4">
    <name type="scientific">Fusobacterium mortiferum</name>
    <dbReference type="NCBI Taxonomy" id="850"/>
    <lineage>
        <taxon>Bacteria</taxon>
        <taxon>Fusobacteriati</taxon>
        <taxon>Fusobacteriota</taxon>
        <taxon>Fusobacteriia</taxon>
        <taxon>Fusobacteriales</taxon>
        <taxon>Fusobacteriaceae</taxon>
        <taxon>Fusobacterium</taxon>
    </lineage>
</organism>